<accession>A0A9X6NRV5</accession>
<evidence type="ECO:0000256" key="1">
    <source>
        <dbReference type="ARBA" id="ARBA00000798"/>
    </source>
</evidence>
<dbReference type="GO" id="GO:0004630">
    <property type="term" value="F:phospholipase D activity"/>
    <property type="evidence" value="ECO:0007669"/>
    <property type="project" value="UniProtKB-EC"/>
</dbReference>
<organism evidence="8 9">
    <name type="scientific">Hypsibius exemplaris</name>
    <name type="common">Freshwater tardigrade</name>
    <dbReference type="NCBI Taxonomy" id="2072580"/>
    <lineage>
        <taxon>Eukaryota</taxon>
        <taxon>Metazoa</taxon>
        <taxon>Ecdysozoa</taxon>
        <taxon>Tardigrada</taxon>
        <taxon>Eutardigrada</taxon>
        <taxon>Parachela</taxon>
        <taxon>Hypsibioidea</taxon>
        <taxon>Hypsibiidae</taxon>
        <taxon>Hypsibius</taxon>
    </lineage>
</organism>
<dbReference type="GO" id="GO:0009395">
    <property type="term" value="P:phospholipid catabolic process"/>
    <property type="evidence" value="ECO:0007669"/>
    <property type="project" value="TreeGrafter"/>
</dbReference>
<comment type="caution">
    <text evidence="8">The sequence shown here is derived from an EMBL/GenBank/DDBJ whole genome shotgun (WGS) entry which is preliminary data.</text>
</comment>
<dbReference type="SUPFAM" id="SSF56024">
    <property type="entry name" value="Phospholipase D/nuclease"/>
    <property type="match status" value="1"/>
</dbReference>
<dbReference type="EC" id="3.1.4.4" evidence="2"/>
<evidence type="ECO:0000313" key="9">
    <source>
        <dbReference type="Proteomes" id="UP000192578"/>
    </source>
</evidence>
<name>A0A9X6NRV5_HYPEX</name>
<proteinExistence type="predicted"/>
<gene>
    <name evidence="8" type="ORF">BV898_19271</name>
</gene>
<comment type="catalytic activity">
    <reaction evidence="1">
        <text>a 1,2-diacyl-sn-glycero-3-phosphocholine + H2O = a 1,2-diacyl-sn-glycero-3-phosphate + choline + H(+)</text>
        <dbReference type="Rhea" id="RHEA:14445"/>
        <dbReference type="ChEBI" id="CHEBI:15354"/>
        <dbReference type="ChEBI" id="CHEBI:15377"/>
        <dbReference type="ChEBI" id="CHEBI:15378"/>
        <dbReference type="ChEBI" id="CHEBI:57643"/>
        <dbReference type="ChEBI" id="CHEBI:58608"/>
        <dbReference type="EC" id="3.1.4.4"/>
    </reaction>
</comment>
<keyword evidence="9" id="KW-1185">Reference proteome</keyword>
<keyword evidence="6" id="KW-0443">Lipid metabolism</keyword>
<evidence type="ECO:0000256" key="4">
    <source>
        <dbReference type="ARBA" id="ARBA00022801"/>
    </source>
</evidence>
<evidence type="ECO:0000256" key="2">
    <source>
        <dbReference type="ARBA" id="ARBA00012027"/>
    </source>
</evidence>
<feature type="domain" description="PLD phosphodiesterase" evidence="7">
    <location>
        <begin position="34"/>
        <end position="61"/>
    </location>
</feature>
<evidence type="ECO:0000256" key="5">
    <source>
        <dbReference type="ARBA" id="ARBA00022963"/>
    </source>
</evidence>
<dbReference type="Proteomes" id="UP000192578">
    <property type="component" value="Unassembled WGS sequence"/>
</dbReference>
<evidence type="ECO:0000256" key="6">
    <source>
        <dbReference type="ARBA" id="ARBA00023098"/>
    </source>
</evidence>
<dbReference type="SMART" id="SM00155">
    <property type="entry name" value="PLDc"/>
    <property type="match status" value="1"/>
</dbReference>
<dbReference type="PANTHER" id="PTHR18896">
    <property type="entry name" value="PHOSPHOLIPASE D"/>
    <property type="match status" value="1"/>
</dbReference>
<sequence>MQLSRHMPVQVIPEYLCFFGLRKFEFRDTKLVSEIVYVHSKLMLVDDRHALIGSANITDRSLIGNRDSEIACLISDESFVDSIMDENPCSAGNFTGSLRLRLMMEHLGYMDSPSKKDRELFRDPIRPLFWKELWLPVARKNASIFEQVFNCTPSDEVRDFAELAHWEQQPKMAEVDPETARRALQDLQGHLVIFPMGYLRNERLRPAIISQEGLMPATLWT</sequence>
<evidence type="ECO:0000256" key="3">
    <source>
        <dbReference type="ARBA" id="ARBA00022737"/>
    </source>
</evidence>
<dbReference type="OrthoDB" id="14911at2759"/>
<dbReference type="GO" id="GO:0060627">
    <property type="term" value="P:regulation of vesicle-mediated transport"/>
    <property type="evidence" value="ECO:0007669"/>
    <property type="project" value="TreeGrafter"/>
</dbReference>
<keyword evidence="5" id="KW-0442">Lipid degradation</keyword>
<reference evidence="9" key="1">
    <citation type="submission" date="2017-01" db="EMBL/GenBank/DDBJ databases">
        <title>Comparative genomics of anhydrobiosis in the tardigrade Hypsibius dujardini.</title>
        <authorList>
            <person name="Yoshida Y."/>
            <person name="Koutsovoulos G."/>
            <person name="Laetsch D."/>
            <person name="Stevens L."/>
            <person name="Kumar S."/>
            <person name="Horikawa D."/>
            <person name="Ishino K."/>
            <person name="Komine S."/>
            <person name="Tomita M."/>
            <person name="Blaxter M."/>
            <person name="Arakawa K."/>
        </authorList>
    </citation>
    <scope>NUCLEOTIDE SEQUENCE [LARGE SCALE GENOMIC DNA]</scope>
    <source>
        <strain evidence="9">Z151</strain>
    </source>
</reference>
<dbReference type="Gene3D" id="3.30.870.10">
    <property type="entry name" value="Endonuclease Chain A"/>
    <property type="match status" value="1"/>
</dbReference>
<dbReference type="EMBL" id="MTYJ01000476">
    <property type="protein sequence ID" value="OWA54879.1"/>
    <property type="molecule type" value="Genomic_DNA"/>
</dbReference>
<evidence type="ECO:0000259" key="7">
    <source>
        <dbReference type="PROSITE" id="PS50035"/>
    </source>
</evidence>
<dbReference type="InterPro" id="IPR015679">
    <property type="entry name" value="PLipase_D_fam"/>
</dbReference>
<dbReference type="PANTHER" id="PTHR18896:SF76">
    <property type="entry name" value="PHOSPHOLIPASE"/>
    <property type="match status" value="1"/>
</dbReference>
<dbReference type="PROSITE" id="PS50035">
    <property type="entry name" value="PLD"/>
    <property type="match status" value="1"/>
</dbReference>
<dbReference type="AlphaFoldDB" id="A0A9X6NRV5"/>
<dbReference type="Pfam" id="PF13091">
    <property type="entry name" value="PLDc_2"/>
    <property type="match status" value="1"/>
</dbReference>
<dbReference type="InterPro" id="IPR025202">
    <property type="entry name" value="PLD-like_dom"/>
</dbReference>
<dbReference type="InterPro" id="IPR001736">
    <property type="entry name" value="PLipase_D/transphosphatidylase"/>
</dbReference>
<keyword evidence="4 8" id="KW-0378">Hydrolase</keyword>
<feature type="non-terminal residue" evidence="8">
    <location>
        <position position="1"/>
    </location>
</feature>
<evidence type="ECO:0000313" key="8">
    <source>
        <dbReference type="EMBL" id="OWA54879.1"/>
    </source>
</evidence>
<keyword evidence="3" id="KW-0677">Repeat</keyword>
<protein>
    <recommendedName>
        <fullName evidence="2">phospholipase D</fullName>
        <ecNumber evidence="2">3.1.4.4</ecNumber>
    </recommendedName>
</protein>